<feature type="non-terminal residue" evidence="1">
    <location>
        <position position="58"/>
    </location>
</feature>
<comment type="caution">
    <text evidence="1">The sequence shown here is derived from an EMBL/GenBank/DDBJ whole genome shotgun (WGS) entry which is preliminary data.</text>
</comment>
<reference evidence="1" key="1">
    <citation type="submission" date="2020-02" db="EMBL/GenBank/DDBJ databases">
        <title>Genome sequencing of the panga catfish, Pangasius djambal.</title>
        <authorList>
            <person name="Wen M."/>
            <person name="Zahm M."/>
            <person name="Roques C."/>
            <person name="Cabau C."/>
            <person name="Klopp C."/>
            <person name="Donnadieu C."/>
            <person name="Jouanno E."/>
            <person name="Avarre J.-C."/>
            <person name="Campet M."/>
            <person name="Ha T."/>
            <person name="Dugue R."/>
            <person name="Lampietro C."/>
            <person name="Louis A."/>
            <person name="Herpin A."/>
            <person name="Echchiki A."/>
            <person name="Berthelot C."/>
            <person name="Parey E."/>
            <person name="Roest-Crollius H."/>
            <person name="Braasch I."/>
            <person name="Postlethwait J.H."/>
            <person name="Bobe J."/>
            <person name="Montfort J."/>
            <person name="Bouchez O."/>
            <person name="Begum T."/>
            <person name="Schartl M."/>
            <person name="Gustiano R."/>
            <person name="Guiguen Y."/>
        </authorList>
    </citation>
    <scope>NUCLEOTIDE SEQUENCE</scope>
    <source>
        <strain evidence="1">Pdj_M5554</strain>
    </source>
</reference>
<sequence>PQPPGGTIPSNPNSSSGHPYGATPSSSERTQPMRTPTRSRASGWVRQRGGAEGVRITG</sequence>
<protein>
    <submittedName>
        <fullName evidence="1">Uncharacterized protein</fullName>
    </submittedName>
</protein>
<evidence type="ECO:0000313" key="1">
    <source>
        <dbReference type="EMBL" id="MCJ8733413.1"/>
    </source>
</evidence>
<proteinExistence type="predicted"/>
<keyword evidence="2" id="KW-1185">Reference proteome</keyword>
<dbReference type="Proteomes" id="UP000830395">
    <property type="component" value="Chromosome 6"/>
</dbReference>
<gene>
    <name evidence="1" type="ORF">PDJAM_G00223140</name>
</gene>
<feature type="non-terminal residue" evidence="1">
    <location>
        <position position="1"/>
    </location>
</feature>
<dbReference type="EMBL" id="CM040980">
    <property type="protein sequence ID" value="MCJ8733413.1"/>
    <property type="molecule type" value="Genomic_DNA"/>
</dbReference>
<accession>A0ACC5YCS7</accession>
<name>A0ACC5YCS7_9TELE</name>
<organism evidence="1 2">
    <name type="scientific">Pangasius djambal</name>
    <dbReference type="NCBI Taxonomy" id="1691987"/>
    <lineage>
        <taxon>Eukaryota</taxon>
        <taxon>Metazoa</taxon>
        <taxon>Chordata</taxon>
        <taxon>Craniata</taxon>
        <taxon>Vertebrata</taxon>
        <taxon>Euteleostomi</taxon>
        <taxon>Actinopterygii</taxon>
        <taxon>Neopterygii</taxon>
        <taxon>Teleostei</taxon>
        <taxon>Ostariophysi</taxon>
        <taxon>Siluriformes</taxon>
        <taxon>Pangasiidae</taxon>
        <taxon>Pangasius</taxon>
    </lineage>
</organism>
<evidence type="ECO:0000313" key="2">
    <source>
        <dbReference type="Proteomes" id="UP000830395"/>
    </source>
</evidence>